<dbReference type="Gene3D" id="3.10.10.10">
    <property type="entry name" value="HIV Type 1 Reverse Transcriptase, subunit A, domain 1"/>
    <property type="match status" value="1"/>
</dbReference>
<reference evidence="18" key="2">
    <citation type="submission" date="2016-06" db="EMBL/GenBank/DDBJ databases">
        <title>The genome of a short-lived fish provides insights into sex chromosome evolution and the genetic control of aging.</title>
        <authorList>
            <person name="Reichwald K."/>
            <person name="Felder M."/>
            <person name="Petzold A."/>
            <person name="Koch P."/>
            <person name="Groth M."/>
            <person name="Platzer M."/>
        </authorList>
    </citation>
    <scope>NUCLEOTIDE SEQUENCE</scope>
    <source>
        <tissue evidence="18">Brain</tissue>
    </source>
</reference>
<evidence type="ECO:0000313" key="18">
    <source>
        <dbReference type="EMBL" id="SBP58383.1"/>
    </source>
</evidence>
<evidence type="ECO:0000256" key="7">
    <source>
        <dbReference type="ARBA" id="ARBA00022801"/>
    </source>
</evidence>
<dbReference type="Pfam" id="PF17921">
    <property type="entry name" value="Integrase_H2C2"/>
    <property type="match status" value="1"/>
</dbReference>
<dbReference type="Pfam" id="PF00385">
    <property type="entry name" value="Chromo"/>
    <property type="match status" value="1"/>
</dbReference>
<evidence type="ECO:0000256" key="3">
    <source>
        <dbReference type="ARBA" id="ARBA00012180"/>
    </source>
</evidence>
<dbReference type="PROSITE" id="PS50878">
    <property type="entry name" value="RT_POL"/>
    <property type="match status" value="1"/>
</dbReference>
<dbReference type="PROSITE" id="PS50013">
    <property type="entry name" value="CHROMO_2"/>
    <property type="match status" value="1"/>
</dbReference>
<feature type="domain" description="Reverse transcriptase" evidence="16">
    <location>
        <begin position="181"/>
        <end position="360"/>
    </location>
</feature>
<dbReference type="InterPro" id="IPR000477">
    <property type="entry name" value="RT_dom"/>
</dbReference>
<dbReference type="Gene3D" id="2.40.50.40">
    <property type="match status" value="1"/>
</dbReference>
<dbReference type="Gene3D" id="3.30.420.10">
    <property type="entry name" value="Ribonuclease H-like superfamily/Ribonuclease H"/>
    <property type="match status" value="1"/>
</dbReference>
<dbReference type="InterPro" id="IPR001584">
    <property type="entry name" value="Integrase_cat-core"/>
</dbReference>
<dbReference type="InterPro" id="IPR050951">
    <property type="entry name" value="Retrovirus_Pol_polyprotein"/>
</dbReference>
<evidence type="ECO:0000256" key="5">
    <source>
        <dbReference type="ARBA" id="ARBA00022723"/>
    </source>
</evidence>
<accession>A0A1A8AUM2</accession>
<dbReference type="Gene3D" id="3.30.70.270">
    <property type="match status" value="1"/>
</dbReference>
<dbReference type="GO" id="GO:0046872">
    <property type="term" value="F:metal ion binding"/>
    <property type="evidence" value="ECO:0007669"/>
    <property type="project" value="UniProtKB-KW"/>
</dbReference>
<feature type="domain" description="Chromo" evidence="15">
    <location>
        <begin position="933"/>
        <end position="983"/>
    </location>
</feature>
<proteinExistence type="inferred from homology"/>
<dbReference type="Pfam" id="PF00078">
    <property type="entry name" value="RVT_1"/>
    <property type="match status" value="1"/>
</dbReference>
<dbReference type="AlphaFoldDB" id="A0A1A8AUM2"/>
<evidence type="ECO:0000256" key="9">
    <source>
        <dbReference type="ARBA" id="ARBA00022908"/>
    </source>
</evidence>
<dbReference type="InterPro" id="IPR005162">
    <property type="entry name" value="Retrotrans_gag_dom"/>
</dbReference>
<keyword evidence="7" id="KW-0378">Hydrolase</keyword>
<dbReference type="InterPro" id="IPR043128">
    <property type="entry name" value="Rev_trsase/Diguanyl_cyclase"/>
</dbReference>
<dbReference type="GO" id="GO:0004523">
    <property type="term" value="F:RNA-DNA hybrid ribonuclease activity"/>
    <property type="evidence" value="ECO:0007669"/>
    <property type="project" value="UniProtKB-EC"/>
</dbReference>
<evidence type="ECO:0000256" key="6">
    <source>
        <dbReference type="ARBA" id="ARBA00022750"/>
    </source>
</evidence>
<keyword evidence="4" id="KW-0645">Protease</keyword>
<keyword evidence="10" id="KW-0695">RNA-directed DNA polymerase</keyword>
<evidence type="ECO:0000256" key="8">
    <source>
        <dbReference type="ARBA" id="ARBA00022842"/>
    </source>
</evidence>
<keyword evidence="13" id="KW-0233">DNA recombination</keyword>
<sequence>KTFVPPSSEMGAEARLLKLRQKECSVCAYASEFRTISAKLRWDDSALRAVFLEGLATYIRVVDLALRIDQRVLMHVLVDSGAADNFMDVDLAKCLLIPTTPLERVVPVTKGGSGSAPPNLPLPYRDLAAVFDKQRATALPPHCPYDMEIKLQPGTSPPRGLLFSLSPAETKAMEEYIAQALQQGFIRPSSSPGAAGFFFVKKKEGDLRPCIDYRGLNKITVKDRHPLPLLTTALDAISQARIFTKLDLRSAYNLVRIKAGDEWKTAFITPTGHWEYLVMPFGLCNSPAVFQRLINDVLRDMLGRWVFAYLDDILIYSKSEAEHIHHVRAVLTRLLDHNLYCKPEKCSFHQQSISFLGYMISDEGITMDPQKIQAVKDWPLPTSLKQLQSFLADQSDRMTESLNPAEFERMKNEIVQLHILVDRLNTKVNSLTDLTLQLSTSINALQQQALTPPKEEPQFSLPERWNGEVGSPDGLLASLDMQFECQPGRFPTARSRVAQLTSLLSGHTQKWAAALYNSKSPACNDYAAFVATLRKTFVPPSSEVGAEARLLKLRQRKRSVWPLEEAIQNALRDDPAPPETPAGCLYVPTSCRSEALSWAHSSRLSGRTGFSRTLKFLQRALWWPCMARDIKDYTSSCDICARSKTPSQAPVGVLRPLPVPSRPWSHVGLDFVTGLPPVNNLNTVLTVTDRFSKAVHFIALPGLPSARRTAEQFLENVVRLHGFPVDVVSDRGPQFTAQFWKVFCHLMGASVSLSSGYHPQTNGRTERVNQQLGRYLQCFVSAQPSQWPKYLLWAELSHNLHTSSTTHMSPFEVCYGYQPPVFAHQEPEVAVPAAQSLVRRCKNAWIKARASITRANARYSHQHLRRHRPGPSYAPGDKEVINPVTYRLRLPASLRVHPTFHTSRLKPYVESPLLPPQAPAPPPARFLDGEPIYTVRRILHARRRGRGWQYLVDWADYGPEERSWEPARSILDPALISDFWAHR</sequence>
<dbReference type="CDD" id="cd01647">
    <property type="entry name" value="RT_LTR"/>
    <property type="match status" value="1"/>
</dbReference>
<evidence type="ECO:0000259" key="16">
    <source>
        <dbReference type="PROSITE" id="PS50878"/>
    </source>
</evidence>
<evidence type="ECO:0000256" key="2">
    <source>
        <dbReference type="ARBA" id="ARBA00010879"/>
    </source>
</evidence>
<keyword evidence="9" id="KW-0229">DNA integration</keyword>
<dbReference type="EC" id="3.1.26.4" evidence="3"/>
<dbReference type="GO" id="GO:0003677">
    <property type="term" value="F:DNA binding"/>
    <property type="evidence" value="ECO:0007669"/>
    <property type="project" value="UniProtKB-KW"/>
</dbReference>
<dbReference type="InterPro" id="IPR016197">
    <property type="entry name" value="Chromo-like_dom_sf"/>
</dbReference>
<dbReference type="Pfam" id="PF03732">
    <property type="entry name" value="Retrotrans_gag"/>
    <property type="match status" value="1"/>
</dbReference>
<feature type="non-terminal residue" evidence="18">
    <location>
        <position position="1"/>
    </location>
</feature>
<evidence type="ECO:0000256" key="1">
    <source>
        <dbReference type="ARBA" id="ARBA00004123"/>
    </source>
</evidence>
<dbReference type="GO" id="GO:0006508">
    <property type="term" value="P:proteolysis"/>
    <property type="evidence" value="ECO:0007669"/>
    <property type="project" value="UniProtKB-KW"/>
</dbReference>
<keyword evidence="11" id="KW-0548">Nucleotidyltransferase</keyword>
<comment type="similarity">
    <text evidence="2">Belongs to the beta type-B retroviral polymerase family. HERV class-II K(HML-2) pol subfamily.</text>
</comment>
<evidence type="ECO:0000256" key="13">
    <source>
        <dbReference type="ARBA" id="ARBA00023172"/>
    </source>
</evidence>
<keyword evidence="8" id="KW-0460">Magnesium</keyword>
<evidence type="ECO:0000256" key="10">
    <source>
        <dbReference type="ARBA" id="ARBA00022918"/>
    </source>
</evidence>
<dbReference type="GO" id="GO:0004190">
    <property type="term" value="F:aspartic-type endopeptidase activity"/>
    <property type="evidence" value="ECO:0007669"/>
    <property type="project" value="UniProtKB-KW"/>
</dbReference>
<dbReference type="InterPro" id="IPR012337">
    <property type="entry name" value="RNaseH-like_sf"/>
</dbReference>
<dbReference type="GO" id="GO:0003964">
    <property type="term" value="F:RNA-directed DNA polymerase activity"/>
    <property type="evidence" value="ECO:0007669"/>
    <property type="project" value="UniProtKB-KW"/>
</dbReference>
<dbReference type="EMBL" id="HADY01019898">
    <property type="protein sequence ID" value="SBP58383.1"/>
    <property type="molecule type" value="Transcribed_RNA"/>
</dbReference>
<keyword evidence="6" id="KW-0064">Aspartyl protease</keyword>
<evidence type="ECO:0000256" key="4">
    <source>
        <dbReference type="ARBA" id="ARBA00022670"/>
    </source>
</evidence>
<dbReference type="InterPro" id="IPR036397">
    <property type="entry name" value="RNaseH_sf"/>
</dbReference>
<comment type="subcellular location">
    <subcellularLocation>
        <location evidence="1">Nucleus</location>
    </subcellularLocation>
</comment>
<dbReference type="InterPro" id="IPR043502">
    <property type="entry name" value="DNA/RNA_pol_sf"/>
</dbReference>
<keyword evidence="11" id="KW-0808">Transferase</keyword>
<dbReference type="PANTHER" id="PTHR37984">
    <property type="entry name" value="PROTEIN CBG26694"/>
    <property type="match status" value="1"/>
</dbReference>
<evidence type="ECO:0000259" key="17">
    <source>
        <dbReference type="PROSITE" id="PS50994"/>
    </source>
</evidence>
<dbReference type="GO" id="GO:0005634">
    <property type="term" value="C:nucleus"/>
    <property type="evidence" value="ECO:0007669"/>
    <property type="project" value="UniProtKB-SubCell"/>
</dbReference>
<evidence type="ECO:0000256" key="11">
    <source>
        <dbReference type="ARBA" id="ARBA00022932"/>
    </source>
</evidence>
<dbReference type="GO" id="GO:0006310">
    <property type="term" value="P:DNA recombination"/>
    <property type="evidence" value="ECO:0007669"/>
    <property type="project" value="UniProtKB-KW"/>
</dbReference>
<organism evidence="18">
    <name type="scientific">Nothobranchius furzeri</name>
    <name type="common">Turquoise killifish</name>
    <dbReference type="NCBI Taxonomy" id="105023"/>
    <lineage>
        <taxon>Eukaryota</taxon>
        <taxon>Metazoa</taxon>
        <taxon>Chordata</taxon>
        <taxon>Craniata</taxon>
        <taxon>Vertebrata</taxon>
        <taxon>Euteleostomi</taxon>
        <taxon>Actinopterygii</taxon>
        <taxon>Neopterygii</taxon>
        <taxon>Teleostei</taxon>
        <taxon>Neoteleostei</taxon>
        <taxon>Acanthomorphata</taxon>
        <taxon>Ovalentaria</taxon>
        <taxon>Atherinomorphae</taxon>
        <taxon>Cyprinodontiformes</taxon>
        <taxon>Nothobranchiidae</taxon>
        <taxon>Nothobranchius</taxon>
    </lineage>
</organism>
<dbReference type="SUPFAM" id="SSF54160">
    <property type="entry name" value="Chromo domain-like"/>
    <property type="match status" value="1"/>
</dbReference>
<reference evidence="18" key="1">
    <citation type="submission" date="2016-05" db="EMBL/GenBank/DDBJ databases">
        <authorList>
            <person name="Lavstsen T."/>
            <person name="Jespersen J.S."/>
        </authorList>
    </citation>
    <scope>NUCLEOTIDE SEQUENCE</scope>
    <source>
        <tissue evidence="18">Brain</tissue>
    </source>
</reference>
<name>A0A1A8AUM2_NOTFU</name>
<dbReference type="PANTHER" id="PTHR37984:SF5">
    <property type="entry name" value="PROTEIN NYNRIN-LIKE"/>
    <property type="match status" value="1"/>
</dbReference>
<feature type="non-terminal residue" evidence="18">
    <location>
        <position position="983"/>
    </location>
</feature>
<dbReference type="SUPFAM" id="SSF56672">
    <property type="entry name" value="DNA/RNA polymerases"/>
    <property type="match status" value="1"/>
</dbReference>
<dbReference type="Gene3D" id="1.10.340.70">
    <property type="match status" value="1"/>
</dbReference>
<evidence type="ECO:0000256" key="14">
    <source>
        <dbReference type="ARBA" id="ARBA00039658"/>
    </source>
</evidence>
<dbReference type="SUPFAM" id="SSF53098">
    <property type="entry name" value="Ribonuclease H-like"/>
    <property type="match status" value="1"/>
</dbReference>
<feature type="domain" description="Integrase catalytic" evidence="17">
    <location>
        <begin position="659"/>
        <end position="818"/>
    </location>
</feature>
<dbReference type="SMART" id="SM00298">
    <property type="entry name" value="CHROMO"/>
    <property type="match status" value="1"/>
</dbReference>
<dbReference type="InterPro" id="IPR041588">
    <property type="entry name" value="Integrase_H2C2"/>
</dbReference>
<dbReference type="InterPro" id="IPR023780">
    <property type="entry name" value="Chromo_domain"/>
</dbReference>
<keyword evidence="12" id="KW-0238">DNA-binding</keyword>
<dbReference type="PROSITE" id="PS50994">
    <property type="entry name" value="INTEGRASE"/>
    <property type="match status" value="1"/>
</dbReference>
<evidence type="ECO:0000259" key="15">
    <source>
        <dbReference type="PROSITE" id="PS50013"/>
    </source>
</evidence>
<protein>
    <recommendedName>
        <fullName evidence="14">Gypsy retrotransposon integrase-like protein 1</fullName>
        <ecNumber evidence="3">3.1.26.4</ecNumber>
    </recommendedName>
</protein>
<keyword evidence="5" id="KW-0479">Metal-binding</keyword>
<dbReference type="Pfam" id="PF00665">
    <property type="entry name" value="rve"/>
    <property type="match status" value="1"/>
</dbReference>
<dbReference type="GO" id="GO:0015074">
    <property type="term" value="P:DNA integration"/>
    <property type="evidence" value="ECO:0007669"/>
    <property type="project" value="UniProtKB-KW"/>
</dbReference>
<dbReference type="InterPro" id="IPR000953">
    <property type="entry name" value="Chromo/chromo_shadow_dom"/>
</dbReference>
<dbReference type="InterPro" id="IPR056924">
    <property type="entry name" value="SH3_Tf2-1"/>
</dbReference>
<keyword evidence="11" id="KW-0239">DNA-directed DNA polymerase</keyword>
<evidence type="ECO:0000256" key="12">
    <source>
        <dbReference type="ARBA" id="ARBA00023125"/>
    </source>
</evidence>
<dbReference type="Pfam" id="PF24626">
    <property type="entry name" value="SH3_Tf2-1"/>
    <property type="match status" value="1"/>
</dbReference>
<gene>
    <name evidence="18" type="primary">CU459095.1</name>
</gene>
<dbReference type="GO" id="GO:0003887">
    <property type="term" value="F:DNA-directed DNA polymerase activity"/>
    <property type="evidence" value="ECO:0007669"/>
    <property type="project" value="UniProtKB-KW"/>
</dbReference>